<protein>
    <recommendedName>
        <fullName evidence="3">Aspartate dehydrogenase domain-containing protein</fullName>
    </recommendedName>
</protein>
<dbReference type="InterPro" id="IPR005106">
    <property type="entry name" value="Asp/hSer_DH_NAD-bd"/>
</dbReference>
<evidence type="ECO:0000313" key="9">
    <source>
        <dbReference type="EMBL" id="CAF0812039.1"/>
    </source>
</evidence>
<comment type="caution">
    <text evidence="9">The sequence shown here is derived from an EMBL/GenBank/DDBJ whole genome shotgun (WGS) entry which is preliminary data.</text>
</comment>
<dbReference type="GO" id="GO:0006397">
    <property type="term" value="P:mRNA processing"/>
    <property type="evidence" value="ECO:0007669"/>
    <property type="project" value="InterPro"/>
</dbReference>
<comment type="similarity">
    <text evidence="2">Belongs to the L-aspartate dehydrogenase family.</text>
</comment>
<accession>A0A813TN16</accession>
<dbReference type="Pfam" id="PF03447">
    <property type="entry name" value="NAD_binding_3"/>
    <property type="match status" value="1"/>
</dbReference>
<dbReference type="GO" id="GO:0000445">
    <property type="term" value="C:THO complex part of transcription export complex"/>
    <property type="evidence" value="ECO:0007669"/>
    <property type="project" value="InterPro"/>
</dbReference>
<dbReference type="InterPro" id="IPR002811">
    <property type="entry name" value="Asp_DH"/>
</dbReference>
<dbReference type="InterPro" id="IPR008501">
    <property type="entry name" value="THOC7/Mft1"/>
</dbReference>
<evidence type="ECO:0000313" key="10">
    <source>
        <dbReference type="EMBL" id="CAF0919749.1"/>
    </source>
</evidence>
<evidence type="ECO:0000313" key="11">
    <source>
        <dbReference type="EMBL" id="CAF3597743.1"/>
    </source>
</evidence>
<keyword evidence="13" id="KW-1185">Reference proteome</keyword>
<dbReference type="GO" id="GO:0009435">
    <property type="term" value="P:NAD+ biosynthetic process"/>
    <property type="evidence" value="ECO:0007669"/>
    <property type="project" value="InterPro"/>
</dbReference>
<keyword evidence="4" id="KW-0539">Nucleus</keyword>
<evidence type="ECO:0000313" key="12">
    <source>
        <dbReference type="EMBL" id="CAF3697400.1"/>
    </source>
</evidence>
<dbReference type="AlphaFoldDB" id="A0A813TN16"/>
<dbReference type="Gene3D" id="3.40.50.720">
    <property type="entry name" value="NAD(P)-binding Rossmann-like Domain"/>
    <property type="match status" value="1"/>
</dbReference>
<evidence type="ECO:0000256" key="5">
    <source>
        <dbReference type="SAM" id="MobiDB-lite"/>
    </source>
</evidence>
<dbReference type="SUPFAM" id="SSF55347">
    <property type="entry name" value="Glyceraldehyde-3-phosphate dehydrogenase-like, C-terminal domain"/>
    <property type="match status" value="1"/>
</dbReference>
<dbReference type="Pfam" id="PF01958">
    <property type="entry name" value="Asp_DH_C"/>
    <property type="match status" value="1"/>
</dbReference>
<dbReference type="Proteomes" id="UP000682733">
    <property type="component" value="Unassembled WGS sequence"/>
</dbReference>
<dbReference type="Proteomes" id="UP000681722">
    <property type="component" value="Unassembled WGS sequence"/>
</dbReference>
<evidence type="ECO:0000256" key="3">
    <source>
        <dbReference type="ARBA" id="ARBA00020169"/>
    </source>
</evidence>
<evidence type="ECO:0000256" key="2">
    <source>
        <dbReference type="ARBA" id="ARBA00008331"/>
    </source>
</evidence>
<comment type="subcellular location">
    <subcellularLocation>
        <location evidence="1">Nucleus</location>
    </subcellularLocation>
</comment>
<dbReference type="SUPFAM" id="SSF51735">
    <property type="entry name" value="NAD(P)-binding Rossmann-fold domains"/>
    <property type="match status" value="1"/>
</dbReference>
<dbReference type="Pfam" id="PF06916">
    <property type="entry name" value="FAM210A-B_dom"/>
    <property type="match status" value="1"/>
</dbReference>
<dbReference type="EMBL" id="CAJNOK010003920">
    <property type="protein sequence ID" value="CAF0919749.1"/>
    <property type="molecule type" value="Genomic_DNA"/>
</dbReference>
<feature type="region of interest" description="Disordered" evidence="5">
    <location>
        <begin position="493"/>
        <end position="532"/>
    </location>
</feature>
<sequence length="846" mass="97268">MGILGFGHLGQFLYNLLEREQSKSEQKFELVFIWNRSVNVFKKYPEINKQLIVETVQEGLQRLPDLVIEVAHPDVIEKYGIQILDVCDLFIGSPTAFADDHLEKLLRKKTMDSSHSIYVGAGACWGAEDISKMCERNILKTLCITMKKHPDSLKLNEPLRTKLTENLEIEGEVILYDGPIREVCHLAPNNVNTMAICAILAPNLGFDGVQGKLVADKKLFDRHIIEIELWGPDSIDKNKPSFHCKTIRTNPADIGHRKVQVQQTPSLSPTPAKIPKQEQLKSQRTLGVPEDDIIRSRLLYEGDMGIDDRRILTLMKTYHRWFHDSSTTSDDSIEKLLSSLYAIEHSYTLSQTTLKMDKYEQLCYEQKNSSILKHLEKLRIELDLNEKHLIKAKDKRLHLLEYDRKCIDIDKYPTRKELKTQIQSVLERKQYFERLLTTFDSTYHLRLKQIAIYMKPIFELDLILREDTISVDSDTEEEQSTIIKLSVPITTAEKSSKQSSKQSKTSSTTTPKASSHKRTNSDSSAASMEDDVPPSSKNFIFIVKQMYVIYRTICTSSTLPVIRSLLFSTIRSTPSTIFKCSPLPIGSPTKCYSTLLFLNKSFLFKQHTLRYSPNQLFVNTLKTLRNRPVIIKSQQRQSHPNNPVHPPDYVPPSTTSAVKSQSSILQRFRQAYAKYGKILIAVHFVTSWMWISGLIFIHVKGLDLGMYIMNGLVYLNVITDERRTKFVQKLNDFQIISVIKKLPLLTEDQVTRLNDYFTGERLRLLATAVLLYKFLTPIRYATSLGVTAFLSKNLLKRGVLKRAPQGDTLKELYHDQKQLIGHNVRRAKDHIRNRIKRRTRRGKIAQ</sequence>
<feature type="compositionally biased region" description="Low complexity" evidence="5">
    <location>
        <begin position="493"/>
        <end position="513"/>
    </location>
</feature>
<evidence type="ECO:0000259" key="7">
    <source>
        <dbReference type="Pfam" id="PF03447"/>
    </source>
</evidence>
<name>A0A813TN16_9BILA</name>
<evidence type="ECO:0000259" key="6">
    <source>
        <dbReference type="Pfam" id="PF01958"/>
    </source>
</evidence>
<dbReference type="EMBL" id="CAJNOQ010000532">
    <property type="protein sequence ID" value="CAF0812039.1"/>
    <property type="molecule type" value="Genomic_DNA"/>
</dbReference>
<feature type="domain" description="DUF1279" evidence="8">
    <location>
        <begin position="666"/>
        <end position="788"/>
    </location>
</feature>
<proteinExistence type="inferred from homology"/>
<gene>
    <name evidence="9" type="ORF">GPM918_LOCUS4082</name>
    <name evidence="10" type="ORF">OVA965_LOCUS10557</name>
    <name evidence="11" type="ORF">SRO942_LOCUS4082</name>
    <name evidence="12" type="ORF">TMI583_LOCUS10554</name>
</gene>
<dbReference type="Gene3D" id="3.30.360.10">
    <property type="entry name" value="Dihydrodipicolinate Reductase, domain 2"/>
    <property type="match status" value="1"/>
</dbReference>
<dbReference type="EMBL" id="CAJOBC010000532">
    <property type="protein sequence ID" value="CAF3597743.1"/>
    <property type="molecule type" value="Genomic_DNA"/>
</dbReference>
<dbReference type="EMBL" id="CAJOBA010003922">
    <property type="protein sequence ID" value="CAF3697400.1"/>
    <property type="molecule type" value="Genomic_DNA"/>
</dbReference>
<reference evidence="9" key="1">
    <citation type="submission" date="2021-02" db="EMBL/GenBank/DDBJ databases">
        <authorList>
            <person name="Nowell W R."/>
        </authorList>
    </citation>
    <scope>NUCLEOTIDE SEQUENCE</scope>
</reference>
<evidence type="ECO:0000259" key="8">
    <source>
        <dbReference type="Pfam" id="PF06916"/>
    </source>
</evidence>
<feature type="domain" description="Aspartate dehydrogenase" evidence="6">
    <location>
        <begin position="170"/>
        <end position="252"/>
    </location>
</feature>
<evidence type="ECO:0000256" key="4">
    <source>
        <dbReference type="ARBA" id="ARBA00023242"/>
    </source>
</evidence>
<dbReference type="Pfam" id="PF05615">
    <property type="entry name" value="THOC7"/>
    <property type="match status" value="1"/>
</dbReference>
<dbReference type="PANTHER" id="PTHR31873:SF6">
    <property type="entry name" value="ASPARTATE DEHYDROGENASE DOMAIN-CONTAINING PROTEIN"/>
    <property type="match status" value="1"/>
</dbReference>
<dbReference type="PANTHER" id="PTHR31873">
    <property type="entry name" value="L-ASPARTATE DEHYDROGENASE-RELATED"/>
    <property type="match status" value="1"/>
</dbReference>
<dbReference type="InterPro" id="IPR009688">
    <property type="entry name" value="FAM210A/B-like_dom"/>
</dbReference>
<evidence type="ECO:0000256" key="1">
    <source>
        <dbReference type="ARBA" id="ARBA00004123"/>
    </source>
</evidence>
<dbReference type="OrthoDB" id="4310724at2759"/>
<dbReference type="Proteomes" id="UP000663829">
    <property type="component" value="Unassembled WGS sequence"/>
</dbReference>
<organism evidence="9 13">
    <name type="scientific">Didymodactylos carnosus</name>
    <dbReference type="NCBI Taxonomy" id="1234261"/>
    <lineage>
        <taxon>Eukaryota</taxon>
        <taxon>Metazoa</taxon>
        <taxon>Spiralia</taxon>
        <taxon>Gnathifera</taxon>
        <taxon>Rotifera</taxon>
        <taxon>Eurotatoria</taxon>
        <taxon>Bdelloidea</taxon>
        <taxon>Philodinida</taxon>
        <taxon>Philodinidae</taxon>
        <taxon>Didymodactylos</taxon>
    </lineage>
</organism>
<dbReference type="GO" id="GO:0033735">
    <property type="term" value="F:aspartate dehydrogenase [NAD(P)+] activity"/>
    <property type="evidence" value="ECO:0007669"/>
    <property type="project" value="InterPro"/>
</dbReference>
<evidence type="ECO:0000313" key="13">
    <source>
        <dbReference type="Proteomes" id="UP000663829"/>
    </source>
</evidence>
<feature type="domain" description="Aspartate/homoserine dehydrogenase NAD-binding" evidence="7">
    <location>
        <begin position="5"/>
        <end position="119"/>
    </location>
</feature>
<dbReference type="GO" id="GO:0050661">
    <property type="term" value="F:NADP binding"/>
    <property type="evidence" value="ECO:0007669"/>
    <property type="project" value="InterPro"/>
</dbReference>
<dbReference type="Proteomes" id="UP000677228">
    <property type="component" value="Unassembled WGS sequence"/>
</dbReference>
<dbReference type="InterPro" id="IPR036291">
    <property type="entry name" value="NAD(P)-bd_dom_sf"/>
</dbReference>